<proteinExistence type="predicted"/>
<dbReference type="Proteomes" id="UP000827872">
    <property type="component" value="Linkage Group LG15"/>
</dbReference>
<accession>A0ACB8EWP5</accession>
<evidence type="ECO:0000313" key="2">
    <source>
        <dbReference type="Proteomes" id="UP000827872"/>
    </source>
</evidence>
<gene>
    <name evidence="1" type="ORF">K3G42_012337</name>
</gene>
<sequence>METVESISYPGFPVEGGSHDPFPVEEDPDNTRFPVAEPHFSWMEPGDELQLPDPGERQELTVVKAAGSGSSSGEEEEVEDEEASCPESYLVMHKLSHRADKRSQLRVETLPDNSELASRAAEAALDKPYACTACGKTFALFATLAAHERIHMSDDDAYRCPTCGEHFPDSGKLGRHQRRHLGEERPFRCPACGKGFVLLSGLRQHRRDPPARIGISTL</sequence>
<reference evidence="1" key="1">
    <citation type="submission" date="2021-08" db="EMBL/GenBank/DDBJ databases">
        <title>The first chromosome-level gecko genome reveals the dynamic sex chromosomes of Neotropical dwarf geckos (Sphaerodactylidae: Sphaerodactylus).</title>
        <authorList>
            <person name="Pinto B.J."/>
            <person name="Keating S.E."/>
            <person name="Gamble T."/>
        </authorList>
    </citation>
    <scope>NUCLEOTIDE SEQUENCE</scope>
    <source>
        <strain evidence="1">TG3544</strain>
    </source>
</reference>
<dbReference type="EMBL" id="CM037628">
    <property type="protein sequence ID" value="KAH7996955.1"/>
    <property type="molecule type" value="Genomic_DNA"/>
</dbReference>
<name>A0ACB8EWP5_9SAUR</name>
<comment type="caution">
    <text evidence="1">The sequence shown here is derived from an EMBL/GenBank/DDBJ whole genome shotgun (WGS) entry which is preliminary data.</text>
</comment>
<protein>
    <submittedName>
        <fullName evidence="1">Uncharacterized protein</fullName>
    </submittedName>
</protein>
<organism evidence="1 2">
    <name type="scientific">Sphaerodactylus townsendi</name>
    <dbReference type="NCBI Taxonomy" id="933632"/>
    <lineage>
        <taxon>Eukaryota</taxon>
        <taxon>Metazoa</taxon>
        <taxon>Chordata</taxon>
        <taxon>Craniata</taxon>
        <taxon>Vertebrata</taxon>
        <taxon>Euteleostomi</taxon>
        <taxon>Lepidosauria</taxon>
        <taxon>Squamata</taxon>
        <taxon>Bifurcata</taxon>
        <taxon>Gekkota</taxon>
        <taxon>Sphaerodactylidae</taxon>
        <taxon>Sphaerodactylus</taxon>
    </lineage>
</organism>
<evidence type="ECO:0000313" key="1">
    <source>
        <dbReference type="EMBL" id="KAH7996955.1"/>
    </source>
</evidence>
<keyword evidence="2" id="KW-1185">Reference proteome</keyword>